<protein>
    <submittedName>
        <fullName evidence="1">Uncharacterized protein</fullName>
    </submittedName>
</protein>
<dbReference type="PRINTS" id="PR02045">
    <property type="entry name" value="F138DOMAIN"/>
</dbReference>
<dbReference type="Proteomes" id="UP000008225">
    <property type="component" value="Chromosome 4"/>
</dbReference>
<proteinExistence type="predicted"/>
<dbReference type="PANTHER" id="PTHR46254">
    <property type="entry name" value="PROTEIN GVQW1-RELATED"/>
    <property type="match status" value="1"/>
</dbReference>
<sequence>GPGAHTGFHTPRGVPGCGCARTCHTCCTGHQYWLPDVLCFFFLFFFCLFETEVFALIAQAGVQWRNLGSLQPPSPWFKRFSCLSLPSSWDYRHALPHLANLVFLLETEFLHVGQAPLELPASGDMASSASQTAGITSMSHCAWPVSLFLLLGVHTRITGHPHWLPNMPLCSCMGVCMHRSQGVHISFQMCLHVPVCGCACTCHMCTRKWHPQWLPNVSVFLYVGVCARVTCTHR</sequence>
<dbReference type="Ensembl" id="ENSCJAT00000117506.1">
    <property type="protein sequence ID" value="ENSCJAP00000086956.1"/>
    <property type="gene ID" value="ENSCJAG00000073948.1"/>
</dbReference>
<reference evidence="1" key="2">
    <citation type="submission" date="2025-08" db="UniProtKB">
        <authorList>
            <consortium name="Ensembl"/>
        </authorList>
    </citation>
    <scope>IDENTIFICATION</scope>
</reference>
<keyword evidence="2" id="KW-1185">Reference proteome</keyword>
<organism evidence="1 2">
    <name type="scientific">Callithrix jacchus</name>
    <name type="common">White-tufted-ear marmoset</name>
    <name type="synonym">Simia Jacchus</name>
    <dbReference type="NCBI Taxonomy" id="9483"/>
    <lineage>
        <taxon>Eukaryota</taxon>
        <taxon>Metazoa</taxon>
        <taxon>Chordata</taxon>
        <taxon>Craniata</taxon>
        <taxon>Vertebrata</taxon>
        <taxon>Euteleostomi</taxon>
        <taxon>Mammalia</taxon>
        <taxon>Eutheria</taxon>
        <taxon>Euarchontoglires</taxon>
        <taxon>Primates</taxon>
        <taxon>Haplorrhini</taxon>
        <taxon>Platyrrhini</taxon>
        <taxon>Cebidae</taxon>
        <taxon>Callitrichinae</taxon>
        <taxon>Callithrix</taxon>
        <taxon>Callithrix</taxon>
    </lineage>
</organism>
<dbReference type="PANTHER" id="PTHR46254:SF3">
    <property type="entry name" value="SECRETED PROTEIN"/>
    <property type="match status" value="1"/>
</dbReference>
<name>A0A8I4A1J6_CALJA</name>
<dbReference type="GeneTree" id="ENSGT00940000164709"/>
<reference evidence="1 2" key="1">
    <citation type="submission" date="2009-03" db="EMBL/GenBank/DDBJ databases">
        <authorList>
            <person name="Warren W."/>
            <person name="Ye L."/>
            <person name="Minx P."/>
            <person name="Worley K."/>
            <person name="Gibbs R."/>
            <person name="Wilson R.K."/>
        </authorList>
    </citation>
    <scope>NUCLEOTIDE SEQUENCE [LARGE SCALE GENOMIC DNA]</scope>
</reference>
<evidence type="ECO:0000313" key="2">
    <source>
        <dbReference type="Proteomes" id="UP000008225"/>
    </source>
</evidence>
<dbReference type="AlphaFoldDB" id="A0A8I4A1J6"/>
<accession>A0A8I4A1J6</accession>
<reference evidence="1" key="3">
    <citation type="submission" date="2025-09" db="UniProtKB">
        <authorList>
            <consortium name="Ensembl"/>
        </authorList>
    </citation>
    <scope>IDENTIFICATION</scope>
</reference>
<evidence type="ECO:0000313" key="1">
    <source>
        <dbReference type="Ensembl" id="ENSCJAP00000086956.1"/>
    </source>
</evidence>